<dbReference type="InterPro" id="IPR011123">
    <property type="entry name" value="Y_Y_Y"/>
</dbReference>
<dbReference type="GO" id="GO:0005524">
    <property type="term" value="F:ATP binding"/>
    <property type="evidence" value="ECO:0007669"/>
    <property type="project" value="UniProtKB-KW"/>
</dbReference>
<dbReference type="Proteomes" id="UP000220102">
    <property type="component" value="Unassembled WGS sequence"/>
</dbReference>
<dbReference type="PANTHER" id="PTHR43547">
    <property type="entry name" value="TWO-COMPONENT HISTIDINE KINASE"/>
    <property type="match status" value="1"/>
</dbReference>
<dbReference type="Pfam" id="PF07495">
    <property type="entry name" value="Y_Y_Y"/>
    <property type="match status" value="1"/>
</dbReference>
<dbReference type="SUPFAM" id="SSF101898">
    <property type="entry name" value="NHL repeat"/>
    <property type="match status" value="1"/>
</dbReference>
<dbReference type="CDD" id="cd00082">
    <property type="entry name" value="HisKA"/>
    <property type="match status" value="1"/>
</dbReference>
<keyword evidence="9" id="KW-0067">ATP-binding</keyword>
<dbReference type="InterPro" id="IPR005467">
    <property type="entry name" value="His_kinase_dom"/>
</dbReference>
<dbReference type="Pfam" id="PF00512">
    <property type="entry name" value="HisKA"/>
    <property type="match status" value="1"/>
</dbReference>
<feature type="region of interest" description="Disordered" evidence="13">
    <location>
        <begin position="767"/>
        <end position="815"/>
    </location>
</feature>
<evidence type="ECO:0000256" key="12">
    <source>
        <dbReference type="SAM" id="Coils"/>
    </source>
</evidence>
<dbReference type="InterPro" id="IPR036890">
    <property type="entry name" value="HATPase_C_sf"/>
</dbReference>
<dbReference type="Pfam" id="PF02518">
    <property type="entry name" value="HATPase_c"/>
    <property type="match status" value="1"/>
</dbReference>
<sequence length="1208" mass="132231">MPIARGYIAASVRGVITLVALLIVLQPANTNAFEREGQRVAPSDRDATIEAASLDSAASADEAPSSHQIPGYPLFRNYVPDDYGPDLPSQNWAITQDDRGIIYVGNPAGVLSYDGANWRLIPTDDRTLVRTVFRGTDGRIYVGAYGEVGYLAPDAAGQMQFVSLEGEIPPLLRDFGHTASGVSVSNGVYFQTRNAIYRWDGEEMDVWTTSDGSRFFRVFAVRDTVYVSRESVGLHRIVDERLEPVPGGTAFSGTSVTAILPYGNDDLLIGTVDSKLYLRRNGEIERFPTEIDRFLTANELYTAAALPDGSYAFATLWGGVVITDPAGRTRRILDKRAGLIGDDVRALFVDQQDGLWMAYESGIARAEITLPISMFDDRTGLDGVAMSIVRHDDALHVGTTSGVFRLSRQETDDGSLRPVFQRVSSLRAQAFSLLSHRSGLLAATDRGVFLLADGQARSVAESQTAYGLHASRHTDGLVYVGYIDGVGTMQYQSGQWKSQSSIPGLDRGIFFLEEDARGDLWAASAYGGLWNVSTSDGLQNQPMVTEIASEGQHPQHVFRMAYVPNEGLHIVSRSGVTRPVRDEMGHISLEPDTSIASRLPSSAGRVLSLTAAPDGDLWVTAESDTYWLDREDESETSLRMPFAYMPEFNAYASLAESAGRFWVVGEEGVVSHCPVDVPRKDNAVRTLIRSVSLIRTDSVLFGGTEPLDIEPMSRVGSVGLTGARPGLSDDEQQTGLVSDAKLDLPSLEEVPGGEGASPKMGMLASVKPTRSTQTPAVGDSDLQTQPEQLAPGTSETIKSVVDEETDGGSDRSLTQIPYSDNAVRVEFAAPGYGHEESVEYQYRLDGFDADWSAWTSETKKEYTNLPPGRYQFDVRARNPRVWTASTARFAFEVLPPWYRTIWAYAAYAFLMGGLVFGVVQWRSAQLERRAMALERVIERRTAEVKEQARQLEVYNTELVRSNEVLQETVEEKSKLLGVAAHDLKNPLFGIRALSEVLLERDNVDETARRKLDLIRSSADDTLKLINDLLASAASSAQVQAEMEMIDAAALAEWVTHSFQHQADRKQQRLTAAVPSEPCIVEADKRKLREAMNNLISNAIKYSPHGAPILVRVERQGDEICFCVEDEGPGLGAEDQQRLFAPFQRLTPEPTGDEGSSGLGLYIVKQIAELHDGDVEVDSELGKGSTFKLIIPAASAGPRRSHNGQSVES</sequence>
<keyword evidence="5" id="KW-0597">Phosphoprotein</keyword>
<evidence type="ECO:0000313" key="17">
    <source>
        <dbReference type="Proteomes" id="UP000220102"/>
    </source>
</evidence>
<keyword evidence="7" id="KW-0547">Nucleotide-binding</keyword>
<organism evidence="16 17">
    <name type="scientific">Longibacter salinarum</name>
    <dbReference type="NCBI Taxonomy" id="1850348"/>
    <lineage>
        <taxon>Bacteria</taxon>
        <taxon>Pseudomonadati</taxon>
        <taxon>Rhodothermota</taxon>
        <taxon>Rhodothermia</taxon>
        <taxon>Rhodothermales</taxon>
        <taxon>Salisaetaceae</taxon>
        <taxon>Longibacter</taxon>
    </lineage>
</organism>
<feature type="transmembrane region" description="Helical" evidence="14">
    <location>
        <begin position="901"/>
        <end position="921"/>
    </location>
</feature>
<keyword evidence="17" id="KW-1185">Reference proteome</keyword>
<keyword evidence="4" id="KW-1003">Cell membrane</keyword>
<dbReference type="GO" id="GO:0005886">
    <property type="term" value="C:plasma membrane"/>
    <property type="evidence" value="ECO:0007669"/>
    <property type="project" value="UniProtKB-SubCell"/>
</dbReference>
<dbReference type="EMBL" id="PDEQ01000002">
    <property type="protein sequence ID" value="PEN14597.1"/>
    <property type="molecule type" value="Genomic_DNA"/>
</dbReference>
<dbReference type="OrthoDB" id="9809670at2"/>
<feature type="compositionally biased region" description="Polar residues" evidence="13">
    <location>
        <begin position="768"/>
        <end position="797"/>
    </location>
</feature>
<evidence type="ECO:0000256" key="7">
    <source>
        <dbReference type="ARBA" id="ARBA00022741"/>
    </source>
</evidence>
<evidence type="ECO:0000256" key="5">
    <source>
        <dbReference type="ARBA" id="ARBA00022553"/>
    </source>
</evidence>
<comment type="caution">
    <text evidence="16">The sequence shown here is derived from an EMBL/GenBank/DDBJ whole genome shotgun (WGS) entry which is preliminary data.</text>
</comment>
<evidence type="ECO:0000256" key="9">
    <source>
        <dbReference type="ARBA" id="ARBA00022840"/>
    </source>
</evidence>
<dbReference type="PROSITE" id="PS50109">
    <property type="entry name" value="HIS_KIN"/>
    <property type="match status" value="1"/>
</dbReference>
<dbReference type="InterPro" id="IPR013783">
    <property type="entry name" value="Ig-like_fold"/>
</dbReference>
<evidence type="ECO:0000256" key="6">
    <source>
        <dbReference type="ARBA" id="ARBA00022679"/>
    </source>
</evidence>
<evidence type="ECO:0000313" key="16">
    <source>
        <dbReference type="EMBL" id="PEN14597.1"/>
    </source>
</evidence>
<dbReference type="InterPro" id="IPR015943">
    <property type="entry name" value="WD40/YVTN_repeat-like_dom_sf"/>
</dbReference>
<dbReference type="FunFam" id="3.30.565.10:FF:000023">
    <property type="entry name" value="PAS domain-containing sensor histidine kinase"/>
    <property type="match status" value="1"/>
</dbReference>
<dbReference type="Gene3D" id="2.130.10.10">
    <property type="entry name" value="YVTN repeat-like/Quinoprotein amine dehydrogenase"/>
    <property type="match status" value="2"/>
</dbReference>
<evidence type="ECO:0000256" key="13">
    <source>
        <dbReference type="SAM" id="MobiDB-lite"/>
    </source>
</evidence>
<protein>
    <recommendedName>
        <fullName evidence="3">histidine kinase</fullName>
        <ecNumber evidence="3">2.7.13.3</ecNumber>
    </recommendedName>
</protein>
<keyword evidence="8" id="KW-0418">Kinase</keyword>
<accession>A0A2A8D1A9</accession>
<dbReference type="Gene3D" id="2.60.40.10">
    <property type="entry name" value="Immunoglobulins"/>
    <property type="match status" value="1"/>
</dbReference>
<dbReference type="InterPro" id="IPR004358">
    <property type="entry name" value="Sig_transdc_His_kin-like_C"/>
</dbReference>
<evidence type="ECO:0000256" key="4">
    <source>
        <dbReference type="ARBA" id="ARBA00022475"/>
    </source>
</evidence>
<keyword evidence="11 14" id="KW-0472">Membrane</keyword>
<comment type="subcellular location">
    <subcellularLocation>
        <location evidence="2">Cell membrane</location>
    </subcellularLocation>
</comment>
<evidence type="ECO:0000256" key="2">
    <source>
        <dbReference type="ARBA" id="ARBA00004236"/>
    </source>
</evidence>
<reference evidence="16 17" key="1">
    <citation type="submission" date="2017-10" db="EMBL/GenBank/DDBJ databases">
        <title>Draft genome of Longibacter Salinarum.</title>
        <authorList>
            <person name="Goh K.M."/>
            <person name="Shamsir M.S."/>
            <person name="Lim S.W."/>
        </authorList>
    </citation>
    <scope>NUCLEOTIDE SEQUENCE [LARGE SCALE GENOMIC DNA]</scope>
    <source>
        <strain evidence="16 17">KCTC 52045</strain>
    </source>
</reference>
<dbReference type="InterPro" id="IPR036097">
    <property type="entry name" value="HisK_dim/P_sf"/>
</dbReference>
<keyword evidence="6" id="KW-0808">Transferase</keyword>
<dbReference type="SMART" id="SM00387">
    <property type="entry name" value="HATPase_c"/>
    <property type="match status" value="1"/>
</dbReference>
<keyword evidence="14" id="KW-1133">Transmembrane helix</keyword>
<dbReference type="AlphaFoldDB" id="A0A2A8D1A9"/>
<dbReference type="GO" id="GO:0000155">
    <property type="term" value="F:phosphorelay sensor kinase activity"/>
    <property type="evidence" value="ECO:0007669"/>
    <property type="project" value="InterPro"/>
</dbReference>
<evidence type="ECO:0000256" key="14">
    <source>
        <dbReference type="SAM" id="Phobius"/>
    </source>
</evidence>
<comment type="catalytic activity">
    <reaction evidence="1">
        <text>ATP + protein L-histidine = ADP + protein N-phospho-L-histidine.</text>
        <dbReference type="EC" id="2.7.13.3"/>
    </reaction>
</comment>
<evidence type="ECO:0000256" key="10">
    <source>
        <dbReference type="ARBA" id="ARBA00023012"/>
    </source>
</evidence>
<evidence type="ECO:0000256" key="1">
    <source>
        <dbReference type="ARBA" id="ARBA00000085"/>
    </source>
</evidence>
<feature type="domain" description="Histidine kinase" evidence="15">
    <location>
        <begin position="978"/>
        <end position="1194"/>
    </location>
</feature>
<dbReference type="SUPFAM" id="SSF55874">
    <property type="entry name" value="ATPase domain of HSP90 chaperone/DNA topoisomerase II/histidine kinase"/>
    <property type="match status" value="1"/>
</dbReference>
<dbReference type="EC" id="2.7.13.3" evidence="3"/>
<dbReference type="Gene3D" id="1.10.287.130">
    <property type="match status" value="1"/>
</dbReference>
<dbReference type="Gene3D" id="3.30.565.10">
    <property type="entry name" value="Histidine kinase-like ATPase, C-terminal domain"/>
    <property type="match status" value="1"/>
</dbReference>
<dbReference type="PANTHER" id="PTHR43547:SF2">
    <property type="entry name" value="HYBRID SIGNAL TRANSDUCTION HISTIDINE KINASE C"/>
    <property type="match status" value="1"/>
</dbReference>
<gene>
    <name evidence="16" type="ORF">CRI94_06130</name>
</gene>
<feature type="coiled-coil region" evidence="12">
    <location>
        <begin position="923"/>
        <end position="957"/>
    </location>
</feature>
<dbReference type="InterPro" id="IPR003594">
    <property type="entry name" value="HATPase_dom"/>
</dbReference>
<keyword evidence="12" id="KW-0175">Coiled coil</keyword>
<dbReference type="RefSeq" id="WP_098074770.1">
    <property type="nucleotide sequence ID" value="NZ_PDEQ01000002.1"/>
</dbReference>
<dbReference type="SMART" id="SM00388">
    <property type="entry name" value="HisKA"/>
    <property type="match status" value="1"/>
</dbReference>
<evidence type="ECO:0000256" key="8">
    <source>
        <dbReference type="ARBA" id="ARBA00022777"/>
    </source>
</evidence>
<name>A0A2A8D1A9_9BACT</name>
<evidence type="ECO:0000256" key="3">
    <source>
        <dbReference type="ARBA" id="ARBA00012438"/>
    </source>
</evidence>
<dbReference type="PRINTS" id="PR00344">
    <property type="entry name" value="BCTRLSENSOR"/>
</dbReference>
<dbReference type="InterPro" id="IPR003661">
    <property type="entry name" value="HisK_dim/P_dom"/>
</dbReference>
<dbReference type="SUPFAM" id="SSF47384">
    <property type="entry name" value="Homodimeric domain of signal transducing histidine kinase"/>
    <property type="match status" value="1"/>
</dbReference>
<keyword evidence="10" id="KW-0902">Two-component regulatory system</keyword>
<evidence type="ECO:0000256" key="11">
    <source>
        <dbReference type="ARBA" id="ARBA00023136"/>
    </source>
</evidence>
<proteinExistence type="predicted"/>
<keyword evidence="14" id="KW-0812">Transmembrane</keyword>
<evidence type="ECO:0000259" key="15">
    <source>
        <dbReference type="PROSITE" id="PS50109"/>
    </source>
</evidence>